<dbReference type="InterPro" id="IPR007197">
    <property type="entry name" value="rSAM"/>
</dbReference>
<dbReference type="GO" id="GO:0004109">
    <property type="term" value="F:coproporphyrinogen oxidase activity"/>
    <property type="evidence" value="ECO:0007669"/>
    <property type="project" value="InterPro"/>
</dbReference>
<keyword evidence="2" id="KW-0411">Iron-sulfur</keyword>
<evidence type="ECO:0000256" key="1">
    <source>
        <dbReference type="ARBA" id="ARBA00006100"/>
    </source>
</evidence>
<dbReference type="SFLD" id="SFLDF00562">
    <property type="entry name" value="HemN-like__clustered_with_heat"/>
    <property type="match status" value="1"/>
</dbReference>
<dbReference type="SMART" id="SM00729">
    <property type="entry name" value="Elp3"/>
    <property type="match status" value="1"/>
</dbReference>
<gene>
    <name evidence="4" type="primary">hemW</name>
    <name evidence="4" type="ORF">ENV62_07710</name>
</gene>
<comment type="subcellular location">
    <subcellularLocation>
        <location evidence="2">Cytoplasm</location>
    </subcellularLocation>
</comment>
<dbReference type="SFLD" id="SFLDF00288">
    <property type="entry name" value="HemN-like__clustered_with_nucl"/>
    <property type="match status" value="1"/>
</dbReference>
<comment type="caution">
    <text evidence="4">The sequence shown here is derived from an EMBL/GenBank/DDBJ whole genome shotgun (WGS) entry which is preliminary data.</text>
</comment>
<dbReference type="SUPFAM" id="SSF102114">
    <property type="entry name" value="Radical SAM enzymes"/>
    <property type="match status" value="1"/>
</dbReference>
<keyword evidence="2" id="KW-0349">Heme</keyword>
<dbReference type="PANTHER" id="PTHR13932">
    <property type="entry name" value="COPROPORPHYRINIGEN III OXIDASE"/>
    <property type="match status" value="1"/>
</dbReference>
<dbReference type="SFLD" id="SFLDG01082">
    <property type="entry name" value="B12-binding_domain_containing"/>
    <property type="match status" value="1"/>
</dbReference>
<protein>
    <recommendedName>
        <fullName evidence="2">Heme chaperone HemW</fullName>
    </recommendedName>
</protein>
<dbReference type="SFLD" id="SFLDS00029">
    <property type="entry name" value="Radical_SAM"/>
    <property type="match status" value="1"/>
</dbReference>
<keyword evidence="2" id="KW-0963">Cytoplasm</keyword>
<sequence>MEADPKTKSAAAQVNHGSLPGLYVHVPFCRGKCAYCDFYSVGDLSLIPAWRKAVEQEILYHAGTFAPFDSLYLGGGTPSVLAEADLAALMEAIHRHFSLGPASEITMEINPEDADFEKLHGYRRLGINRLSIGVQSFDDEELRFLGRRHNARQAQKALLWARAAGFDNLNLDLIYGLPGQTLTGWEKTLAAALAFRPEHLSCYQLTVEPGTALARRTSGRPLVSEEKEREFFLFTGEYLEGAGFFHYEISNLARGEGNYCRHNLKYWQRQPYLGLGPAAHSFDGRKRWWNHRSLADWLEALNRGELPAAGEEVLTPEQVRLERLLLGFRTKRGVEFDHLAGDRWQENLADLASRGWLKVEEGRAVPTLQGYLLADRLPLYFT</sequence>
<dbReference type="InterPro" id="IPR034505">
    <property type="entry name" value="Coproporphyrinogen-III_oxidase"/>
</dbReference>
<dbReference type="GO" id="GO:0006779">
    <property type="term" value="P:porphyrin-containing compound biosynthetic process"/>
    <property type="evidence" value="ECO:0007669"/>
    <property type="project" value="InterPro"/>
</dbReference>
<dbReference type="PANTHER" id="PTHR13932:SF5">
    <property type="entry name" value="RADICAL S-ADENOSYL METHIONINE DOMAIN-CONTAINING PROTEIN 1, MITOCHONDRIAL"/>
    <property type="match status" value="1"/>
</dbReference>
<keyword evidence="2" id="KW-0479">Metal-binding</keyword>
<name>A0A7C3SJG9_9BACT</name>
<dbReference type="InterPro" id="IPR006638">
    <property type="entry name" value="Elp3/MiaA/NifB-like_rSAM"/>
</dbReference>
<feature type="domain" description="Radical SAM core" evidence="3">
    <location>
        <begin position="14"/>
        <end position="242"/>
    </location>
</feature>
<organism evidence="4">
    <name type="scientific">Desulfobacca acetoxidans</name>
    <dbReference type="NCBI Taxonomy" id="60893"/>
    <lineage>
        <taxon>Bacteria</taxon>
        <taxon>Pseudomonadati</taxon>
        <taxon>Thermodesulfobacteriota</taxon>
        <taxon>Desulfobaccia</taxon>
        <taxon>Desulfobaccales</taxon>
        <taxon>Desulfobaccaceae</taxon>
        <taxon>Desulfobacca</taxon>
    </lineage>
</organism>
<dbReference type="SFLD" id="SFLDG01065">
    <property type="entry name" value="anaerobic_coproporphyrinogen-I"/>
    <property type="match status" value="1"/>
</dbReference>
<keyword evidence="2" id="KW-0004">4Fe-4S</keyword>
<dbReference type="GO" id="GO:0005737">
    <property type="term" value="C:cytoplasm"/>
    <property type="evidence" value="ECO:0007669"/>
    <property type="project" value="UniProtKB-SubCell"/>
</dbReference>
<reference evidence="4" key="1">
    <citation type="journal article" date="2020" name="mSystems">
        <title>Genome- and Community-Level Interaction Insights into Carbon Utilization and Element Cycling Functions of Hydrothermarchaeota in Hydrothermal Sediment.</title>
        <authorList>
            <person name="Zhou Z."/>
            <person name="Liu Y."/>
            <person name="Xu W."/>
            <person name="Pan J."/>
            <person name="Luo Z.H."/>
            <person name="Li M."/>
        </authorList>
    </citation>
    <scope>NUCLEOTIDE SEQUENCE [LARGE SCALE GENOMIC DNA]</scope>
    <source>
        <strain evidence="4">SpSt-776</strain>
    </source>
</reference>
<keyword evidence="2" id="KW-0949">S-adenosyl-L-methionine</keyword>
<dbReference type="AlphaFoldDB" id="A0A7C3SJG9"/>
<keyword evidence="2" id="KW-0408">Iron</keyword>
<dbReference type="NCBIfam" id="TIGR00539">
    <property type="entry name" value="hemN_rel"/>
    <property type="match status" value="1"/>
</dbReference>
<dbReference type="EMBL" id="DTHB01000049">
    <property type="protein sequence ID" value="HGB15104.1"/>
    <property type="molecule type" value="Genomic_DNA"/>
</dbReference>
<evidence type="ECO:0000256" key="2">
    <source>
        <dbReference type="RuleBase" id="RU364116"/>
    </source>
</evidence>
<dbReference type="InterPro" id="IPR004559">
    <property type="entry name" value="HemW-like"/>
</dbReference>
<keyword evidence="2" id="KW-0143">Chaperone</keyword>
<dbReference type="GO" id="GO:0046872">
    <property type="term" value="F:metal ion binding"/>
    <property type="evidence" value="ECO:0007669"/>
    <property type="project" value="UniProtKB-UniRule"/>
</dbReference>
<dbReference type="CDD" id="cd01335">
    <property type="entry name" value="Radical_SAM"/>
    <property type="match status" value="1"/>
</dbReference>
<comment type="function">
    <text evidence="2">Probably acts as a heme chaperone, transferring heme to an unknown acceptor. Binds one molecule of heme per monomer, possibly covalently. Binds 1 [4Fe-4S] cluster. The cluster is coordinated with 3 cysteines and an exchangeable S-adenosyl-L-methionine.</text>
</comment>
<accession>A0A7C3SJG9</accession>
<comment type="similarity">
    <text evidence="1">Belongs to the anaerobic coproporphyrinogen-III oxidase family. HemW subfamily.</text>
</comment>
<dbReference type="InterPro" id="IPR058240">
    <property type="entry name" value="rSAM_sf"/>
</dbReference>
<proteinExistence type="inferred from homology"/>
<dbReference type="Gene3D" id="3.30.750.200">
    <property type="match status" value="1"/>
</dbReference>
<evidence type="ECO:0000259" key="3">
    <source>
        <dbReference type="PROSITE" id="PS51918"/>
    </source>
</evidence>
<dbReference type="PROSITE" id="PS51918">
    <property type="entry name" value="RADICAL_SAM"/>
    <property type="match status" value="1"/>
</dbReference>
<dbReference type="Pfam" id="PF04055">
    <property type="entry name" value="Radical_SAM"/>
    <property type="match status" value="1"/>
</dbReference>
<dbReference type="GO" id="GO:0051539">
    <property type="term" value="F:4 iron, 4 sulfur cluster binding"/>
    <property type="evidence" value="ECO:0007669"/>
    <property type="project" value="UniProtKB-UniRule"/>
</dbReference>
<evidence type="ECO:0000313" key="4">
    <source>
        <dbReference type="EMBL" id="HGB15104.1"/>
    </source>
</evidence>